<evidence type="ECO:0000313" key="2">
    <source>
        <dbReference type="WBParaSite" id="JU765_v2.g4855.t1"/>
    </source>
</evidence>
<proteinExistence type="predicted"/>
<protein>
    <submittedName>
        <fullName evidence="2">MARVEL domain-containing protein</fullName>
    </submittedName>
</protein>
<dbReference type="Proteomes" id="UP000887576">
    <property type="component" value="Unplaced"/>
</dbReference>
<dbReference type="WBParaSite" id="JU765_v2.g4855.t1">
    <property type="protein sequence ID" value="JU765_v2.g4855.t1"/>
    <property type="gene ID" value="JU765_v2.g4855"/>
</dbReference>
<evidence type="ECO:0000313" key="1">
    <source>
        <dbReference type="Proteomes" id="UP000887576"/>
    </source>
</evidence>
<sequence length="156" mass="18087">MKDVTLHCKITILLLAIFPISAMIGFAICTLAIQVPLHQMAIFACFWSLFPGMIQLVIFFIFARQIFKDEEKFSDMNQWWSIFGIVSSMCFHFYAVYLSVTVWTGNSDKCFDNGRQCTLLTLLFEFIGFSWIAMMGLAYHSCFKKILHSRKHNRPS</sequence>
<organism evidence="1 2">
    <name type="scientific">Panagrolaimus sp. JU765</name>
    <dbReference type="NCBI Taxonomy" id="591449"/>
    <lineage>
        <taxon>Eukaryota</taxon>
        <taxon>Metazoa</taxon>
        <taxon>Ecdysozoa</taxon>
        <taxon>Nematoda</taxon>
        <taxon>Chromadorea</taxon>
        <taxon>Rhabditida</taxon>
        <taxon>Tylenchina</taxon>
        <taxon>Panagrolaimomorpha</taxon>
        <taxon>Panagrolaimoidea</taxon>
        <taxon>Panagrolaimidae</taxon>
        <taxon>Panagrolaimus</taxon>
    </lineage>
</organism>
<accession>A0AC34R9R7</accession>
<reference evidence="2" key="1">
    <citation type="submission" date="2022-11" db="UniProtKB">
        <authorList>
            <consortium name="WormBaseParasite"/>
        </authorList>
    </citation>
    <scope>IDENTIFICATION</scope>
</reference>
<name>A0AC34R9R7_9BILA</name>